<proteinExistence type="predicted"/>
<dbReference type="PROSITE" id="PS50092">
    <property type="entry name" value="TSP1"/>
    <property type="match status" value="1"/>
</dbReference>
<keyword evidence="1" id="KW-1015">Disulfide bond</keyword>
<dbReference type="SMART" id="SM00209">
    <property type="entry name" value="TSP1"/>
    <property type="match status" value="1"/>
</dbReference>
<protein>
    <submittedName>
        <fullName evidence="6">CUB domain-containing protein</fullName>
    </submittedName>
</protein>
<evidence type="ECO:0000259" key="4">
    <source>
        <dbReference type="PROSITE" id="PS01180"/>
    </source>
</evidence>
<dbReference type="Pfam" id="PF00431">
    <property type="entry name" value="CUB"/>
    <property type="match status" value="1"/>
</dbReference>
<accession>A0A914VAC3</accession>
<dbReference type="PROSITE" id="PS01180">
    <property type="entry name" value="CUB"/>
    <property type="match status" value="1"/>
</dbReference>
<dbReference type="Gene3D" id="2.20.100.10">
    <property type="entry name" value="Thrombospondin type-1 (TSP1) repeat"/>
    <property type="match status" value="1"/>
</dbReference>
<dbReference type="Gene3D" id="2.60.120.290">
    <property type="entry name" value="Spermadhesin, CUB domain"/>
    <property type="match status" value="1"/>
</dbReference>
<dbReference type="SUPFAM" id="SSF82895">
    <property type="entry name" value="TSP-1 type 1 repeat"/>
    <property type="match status" value="1"/>
</dbReference>
<dbReference type="AlphaFoldDB" id="A0A914VAC3"/>
<evidence type="ECO:0000313" key="6">
    <source>
        <dbReference type="WBParaSite" id="PSAMB.scaffold1725size28372.g14522.t1"/>
    </source>
</evidence>
<sequence length="345" mass="38065">MRDSNCGGDIAATYNWQEISNPNQEMYANQNCNWRIRAPTGTQILYQITNSDFGCQDSCVNYIEVKSTKDYAPTGFRVCCTPPTTLLASDTNEMLLLYHTDSSVRPGYKGFRLRFIIDGEPPATTTTSTTTTTTTTTTTPSTTTTTKTTTTTPEETTTNEPSPTPVATGQWGTWTAWGGCSISCGGCGISRRVRTCYGGNLWCKGNPDESKPCGTAVCPDNSRRCYGQIVAPCNLLSRIHFDRAANGQALLDPRAIFSQPGLDLNFDKEQSSSVSEFLNLRRRTFSRVRRRRSTCMSKFSYDCRSQGITLKITWVDQTALQANDQKLSQPCCVGFKENNGICVAE</sequence>
<dbReference type="PANTHER" id="PTHR31936:SF5">
    <property type="entry name" value="VENOM PROTEIN"/>
    <property type="match status" value="1"/>
</dbReference>
<feature type="domain" description="CUB" evidence="4">
    <location>
        <begin position="6"/>
        <end position="118"/>
    </location>
</feature>
<keyword evidence="5" id="KW-1185">Reference proteome</keyword>
<name>A0A914VAC3_9BILA</name>
<reference evidence="6" key="1">
    <citation type="submission" date="2022-11" db="UniProtKB">
        <authorList>
            <consortium name="WormBaseParasite"/>
        </authorList>
    </citation>
    <scope>IDENTIFICATION</scope>
</reference>
<dbReference type="InterPro" id="IPR000884">
    <property type="entry name" value="TSP1_rpt"/>
</dbReference>
<organism evidence="5 6">
    <name type="scientific">Plectus sambesii</name>
    <dbReference type="NCBI Taxonomy" id="2011161"/>
    <lineage>
        <taxon>Eukaryota</taxon>
        <taxon>Metazoa</taxon>
        <taxon>Ecdysozoa</taxon>
        <taxon>Nematoda</taxon>
        <taxon>Chromadorea</taxon>
        <taxon>Plectida</taxon>
        <taxon>Plectina</taxon>
        <taxon>Plectoidea</taxon>
        <taxon>Plectidae</taxon>
        <taxon>Plectus</taxon>
    </lineage>
</organism>
<evidence type="ECO:0000256" key="1">
    <source>
        <dbReference type="ARBA" id="ARBA00023157"/>
    </source>
</evidence>
<dbReference type="Proteomes" id="UP000887566">
    <property type="component" value="Unplaced"/>
</dbReference>
<evidence type="ECO:0000313" key="5">
    <source>
        <dbReference type="Proteomes" id="UP000887566"/>
    </source>
</evidence>
<dbReference type="InterPro" id="IPR036383">
    <property type="entry name" value="TSP1_rpt_sf"/>
</dbReference>
<dbReference type="WBParaSite" id="PSAMB.scaffold1725size28372.g14522.t1">
    <property type="protein sequence ID" value="PSAMB.scaffold1725size28372.g14522.t1"/>
    <property type="gene ID" value="PSAMB.scaffold1725size28372.g14522"/>
</dbReference>
<feature type="region of interest" description="Disordered" evidence="3">
    <location>
        <begin position="120"/>
        <end position="166"/>
    </location>
</feature>
<dbReference type="InterPro" id="IPR000859">
    <property type="entry name" value="CUB_dom"/>
</dbReference>
<comment type="caution">
    <text evidence="2">Lacks conserved residue(s) required for the propagation of feature annotation.</text>
</comment>
<dbReference type="SMART" id="SM00042">
    <property type="entry name" value="CUB"/>
    <property type="match status" value="1"/>
</dbReference>
<dbReference type="InterPro" id="IPR035914">
    <property type="entry name" value="Sperma_CUB_dom_sf"/>
</dbReference>
<feature type="compositionally biased region" description="Low complexity" evidence="3">
    <location>
        <begin position="124"/>
        <end position="166"/>
    </location>
</feature>
<dbReference type="CDD" id="cd00041">
    <property type="entry name" value="CUB"/>
    <property type="match status" value="1"/>
</dbReference>
<dbReference type="SUPFAM" id="SSF49854">
    <property type="entry name" value="Spermadhesin, CUB domain"/>
    <property type="match status" value="1"/>
</dbReference>
<dbReference type="PANTHER" id="PTHR31936">
    <property type="entry name" value="PROTEIN CBG18744"/>
    <property type="match status" value="1"/>
</dbReference>
<evidence type="ECO:0000256" key="2">
    <source>
        <dbReference type="PROSITE-ProRule" id="PRU00059"/>
    </source>
</evidence>
<evidence type="ECO:0000256" key="3">
    <source>
        <dbReference type="SAM" id="MobiDB-lite"/>
    </source>
</evidence>